<protein>
    <submittedName>
        <fullName evidence="1">Uncharacterized protein</fullName>
    </submittedName>
</protein>
<sequence length="115" mass="12863">MTDSFLSLPLHAHLSADQLQAFPMADLNRVVAHWHDQGVYVTDVTVQPEVFKAWQDEIRSGLIRKKLTLTDPDMVARLDEALKQFDVVRASPGPRLFKTQVGAVQIHLTTDGQDG</sequence>
<gene>
    <name evidence="1" type="ORF">FF100_22120</name>
</gene>
<evidence type="ECO:0000313" key="2">
    <source>
        <dbReference type="Proteomes" id="UP000305267"/>
    </source>
</evidence>
<comment type="caution">
    <text evidence="1">The sequence shown here is derived from an EMBL/GenBank/DDBJ whole genome shotgun (WGS) entry which is preliminary data.</text>
</comment>
<dbReference type="Proteomes" id="UP000305267">
    <property type="component" value="Unassembled WGS sequence"/>
</dbReference>
<reference evidence="1 2" key="1">
    <citation type="submission" date="2019-06" db="EMBL/GenBank/DDBJ databases">
        <title>Genome of Methylobacterium sp. 17Sr1-39.</title>
        <authorList>
            <person name="Seo T."/>
        </authorList>
    </citation>
    <scope>NUCLEOTIDE SEQUENCE [LARGE SCALE GENOMIC DNA]</scope>
    <source>
        <strain evidence="1 2">17Sr1-39</strain>
    </source>
</reference>
<dbReference type="AlphaFoldDB" id="A0A5C4LCV1"/>
<dbReference type="RefSeq" id="WP_139037924.1">
    <property type="nucleotide sequence ID" value="NZ_VDDA01000011.1"/>
</dbReference>
<evidence type="ECO:0000313" key="1">
    <source>
        <dbReference type="EMBL" id="TNC10850.1"/>
    </source>
</evidence>
<organism evidence="1 2">
    <name type="scientific">Methylobacterium terricola</name>
    <dbReference type="NCBI Taxonomy" id="2583531"/>
    <lineage>
        <taxon>Bacteria</taxon>
        <taxon>Pseudomonadati</taxon>
        <taxon>Pseudomonadota</taxon>
        <taxon>Alphaproteobacteria</taxon>
        <taxon>Hyphomicrobiales</taxon>
        <taxon>Methylobacteriaceae</taxon>
        <taxon>Methylobacterium</taxon>
    </lineage>
</organism>
<accession>A0A5C4LCV1</accession>
<name>A0A5C4LCV1_9HYPH</name>
<proteinExistence type="predicted"/>
<dbReference type="EMBL" id="VDDA01000011">
    <property type="protein sequence ID" value="TNC10850.1"/>
    <property type="molecule type" value="Genomic_DNA"/>
</dbReference>
<keyword evidence="2" id="KW-1185">Reference proteome</keyword>